<sequence length="193" mass="20971">MVATRRTRILILTALAFTIGLLLFAYPGHQDTAKILDKVEEKVRLSGDSENVDSKLSQQAPAAAKDLTVGDDGAFDPEKEYMAILEVAPVVIFSKSKCPHSKFVKDLLLKAYSITPTARVVELDLHPHGADLQAYIGKVTGRRTVPNVHIVGTSRGGGDEIRALHEANELSTSFAKWAGESLRIKKIPVPSTN</sequence>
<evidence type="ECO:0000313" key="3">
    <source>
        <dbReference type="Proteomes" id="UP000095009"/>
    </source>
</evidence>
<dbReference type="PANTHER" id="PTHR45694">
    <property type="entry name" value="GLUTAREDOXIN 2"/>
    <property type="match status" value="1"/>
</dbReference>
<evidence type="ECO:0000313" key="2">
    <source>
        <dbReference type="EMBL" id="ODQ66737.1"/>
    </source>
</evidence>
<dbReference type="GO" id="GO:0005796">
    <property type="term" value="C:Golgi lumen"/>
    <property type="evidence" value="ECO:0007669"/>
    <property type="project" value="TreeGrafter"/>
</dbReference>
<accession>A0A1E3PPG4</accession>
<dbReference type="InterPro" id="IPR002109">
    <property type="entry name" value="Glutaredoxin"/>
</dbReference>
<dbReference type="GO" id="GO:0005801">
    <property type="term" value="C:cis-Golgi network"/>
    <property type="evidence" value="ECO:0007669"/>
    <property type="project" value="TreeGrafter"/>
</dbReference>
<evidence type="ECO:0000259" key="1">
    <source>
        <dbReference type="Pfam" id="PF00462"/>
    </source>
</evidence>
<protein>
    <recommendedName>
        <fullName evidence="1">Glutaredoxin domain-containing protein</fullName>
    </recommendedName>
</protein>
<dbReference type="InterPro" id="IPR014025">
    <property type="entry name" value="Glutaredoxin_subgr"/>
</dbReference>
<feature type="domain" description="Glutaredoxin" evidence="1">
    <location>
        <begin position="90"/>
        <end position="152"/>
    </location>
</feature>
<dbReference type="GO" id="GO:0015038">
    <property type="term" value="F:glutathione disulfide oxidoreductase activity"/>
    <property type="evidence" value="ECO:0007669"/>
    <property type="project" value="TreeGrafter"/>
</dbReference>
<proteinExistence type="predicted"/>
<reference evidence="2 3" key="1">
    <citation type="journal article" date="2016" name="Proc. Natl. Acad. Sci. U.S.A.">
        <title>Comparative genomics of biotechnologically important yeasts.</title>
        <authorList>
            <person name="Riley R."/>
            <person name="Haridas S."/>
            <person name="Wolfe K.H."/>
            <person name="Lopes M.R."/>
            <person name="Hittinger C.T."/>
            <person name="Goeker M."/>
            <person name="Salamov A.A."/>
            <person name="Wisecaver J.H."/>
            <person name="Long T.M."/>
            <person name="Calvey C.H."/>
            <person name="Aerts A.L."/>
            <person name="Barry K.W."/>
            <person name="Choi C."/>
            <person name="Clum A."/>
            <person name="Coughlan A.Y."/>
            <person name="Deshpande S."/>
            <person name="Douglass A.P."/>
            <person name="Hanson S.J."/>
            <person name="Klenk H.-P."/>
            <person name="LaButti K.M."/>
            <person name="Lapidus A."/>
            <person name="Lindquist E.A."/>
            <person name="Lipzen A.M."/>
            <person name="Meier-Kolthoff J.P."/>
            <person name="Ohm R.A."/>
            <person name="Otillar R.P."/>
            <person name="Pangilinan J.L."/>
            <person name="Peng Y."/>
            <person name="Rokas A."/>
            <person name="Rosa C.A."/>
            <person name="Scheuner C."/>
            <person name="Sibirny A.A."/>
            <person name="Slot J.C."/>
            <person name="Stielow J.B."/>
            <person name="Sun H."/>
            <person name="Kurtzman C.P."/>
            <person name="Blackwell M."/>
            <person name="Grigoriev I.V."/>
            <person name="Jeffries T.W."/>
        </authorList>
    </citation>
    <scope>NUCLEOTIDE SEQUENCE [LARGE SCALE GENOMIC DNA]</scope>
    <source>
        <strain evidence="2 3">DSM 6958</strain>
    </source>
</reference>
<dbReference type="OrthoDB" id="423313at2759"/>
<dbReference type="InterPro" id="IPR036249">
    <property type="entry name" value="Thioredoxin-like_sf"/>
</dbReference>
<dbReference type="CDD" id="cd03419">
    <property type="entry name" value="GRX_GRXh_1_2_like"/>
    <property type="match status" value="1"/>
</dbReference>
<dbReference type="GO" id="GO:0000324">
    <property type="term" value="C:fungal-type vacuole"/>
    <property type="evidence" value="ECO:0007669"/>
    <property type="project" value="TreeGrafter"/>
</dbReference>
<name>A0A1E3PPG4_9ASCO</name>
<gene>
    <name evidence="2" type="ORF">NADFUDRAFT_46118</name>
</gene>
<organism evidence="2 3">
    <name type="scientific">Nadsonia fulvescens var. elongata DSM 6958</name>
    <dbReference type="NCBI Taxonomy" id="857566"/>
    <lineage>
        <taxon>Eukaryota</taxon>
        <taxon>Fungi</taxon>
        <taxon>Dikarya</taxon>
        <taxon>Ascomycota</taxon>
        <taxon>Saccharomycotina</taxon>
        <taxon>Dipodascomycetes</taxon>
        <taxon>Dipodascales</taxon>
        <taxon>Dipodascales incertae sedis</taxon>
        <taxon>Nadsonia</taxon>
    </lineage>
</organism>
<dbReference type="PRINTS" id="PR00160">
    <property type="entry name" value="GLUTAREDOXIN"/>
</dbReference>
<dbReference type="STRING" id="857566.A0A1E3PPG4"/>
<dbReference type="Proteomes" id="UP000095009">
    <property type="component" value="Unassembled WGS sequence"/>
</dbReference>
<dbReference type="EMBL" id="KV454408">
    <property type="protein sequence ID" value="ODQ66737.1"/>
    <property type="molecule type" value="Genomic_DNA"/>
</dbReference>
<dbReference type="SUPFAM" id="SSF52833">
    <property type="entry name" value="Thioredoxin-like"/>
    <property type="match status" value="1"/>
</dbReference>
<dbReference type="Gene3D" id="3.40.30.10">
    <property type="entry name" value="Glutaredoxin"/>
    <property type="match status" value="1"/>
</dbReference>
<keyword evidence="3" id="KW-1185">Reference proteome</keyword>
<dbReference type="AlphaFoldDB" id="A0A1E3PPG4"/>
<dbReference type="Pfam" id="PF00462">
    <property type="entry name" value="Glutaredoxin"/>
    <property type="match status" value="1"/>
</dbReference>
<dbReference type="PROSITE" id="PS51354">
    <property type="entry name" value="GLUTAREDOXIN_2"/>
    <property type="match status" value="1"/>
</dbReference>
<dbReference type="PANTHER" id="PTHR45694:SF5">
    <property type="entry name" value="GLUTAREDOXIN 2"/>
    <property type="match status" value="1"/>
</dbReference>
<dbReference type="GO" id="GO:0034599">
    <property type="term" value="P:cellular response to oxidative stress"/>
    <property type="evidence" value="ECO:0007669"/>
    <property type="project" value="TreeGrafter"/>
</dbReference>